<organism evidence="1 2">
    <name type="scientific">Elaeis guineensis var. tenera</name>
    <name type="common">Oil palm</name>
    <dbReference type="NCBI Taxonomy" id="51953"/>
    <lineage>
        <taxon>Eukaryota</taxon>
        <taxon>Viridiplantae</taxon>
        <taxon>Streptophyta</taxon>
        <taxon>Embryophyta</taxon>
        <taxon>Tracheophyta</taxon>
        <taxon>Spermatophyta</taxon>
        <taxon>Magnoliopsida</taxon>
        <taxon>Liliopsida</taxon>
        <taxon>Arecaceae</taxon>
        <taxon>Arecoideae</taxon>
        <taxon>Cocoseae</taxon>
        <taxon>Elaeidinae</taxon>
        <taxon>Elaeis</taxon>
    </lineage>
</organism>
<proteinExistence type="predicted"/>
<dbReference type="Proteomes" id="UP000504607">
    <property type="component" value="Unplaced"/>
</dbReference>
<accession>A0A8N4IB46</accession>
<dbReference type="Gene3D" id="3.40.50.300">
    <property type="entry name" value="P-loop containing nucleotide triphosphate hydrolases"/>
    <property type="match status" value="1"/>
</dbReference>
<dbReference type="GeneID" id="105034943"/>
<evidence type="ECO:0000313" key="1">
    <source>
        <dbReference type="Proteomes" id="UP000504607"/>
    </source>
</evidence>
<sequence>MEKQYRPLIVAMKGHPGTGKSTVARDVAAALRCPLLDKDDVRDCTLPVQQSLAAAASSVGGAAALLNDLSYSVLWRMAETQLRLGLTVVIDSPLSRRAHLDRLLDLARRAGASVVIVECRPSDEAEWRRRLESRGAAASAEDGGWHKPTSWAELQRLVEGYGGCTDFDVGEVPRLVVDTTLAAAGAEVSAAVVEFIRSNADG</sequence>
<dbReference type="SUPFAM" id="SSF52540">
    <property type="entry name" value="P-loop containing nucleoside triphosphate hydrolases"/>
    <property type="match status" value="1"/>
</dbReference>
<reference evidence="2" key="1">
    <citation type="submission" date="2025-08" db="UniProtKB">
        <authorList>
            <consortium name="RefSeq"/>
        </authorList>
    </citation>
    <scope>IDENTIFICATION</scope>
</reference>
<keyword evidence="1" id="KW-1185">Reference proteome</keyword>
<evidence type="ECO:0000313" key="2">
    <source>
        <dbReference type="RefSeq" id="XP_029117615.1"/>
    </source>
</evidence>
<gene>
    <name evidence="2" type="primary">LOC105034943</name>
</gene>
<dbReference type="InterPro" id="IPR027417">
    <property type="entry name" value="P-loop_NTPase"/>
</dbReference>
<dbReference type="RefSeq" id="XP_029117615.1">
    <property type="nucleotide sequence ID" value="XM_029261782.1"/>
</dbReference>
<protein>
    <submittedName>
        <fullName evidence="2">Uncharacterized protein LOC105034943</fullName>
    </submittedName>
</protein>
<dbReference type="PANTHER" id="PTHR37807:SF3">
    <property type="entry name" value="OS07G0160300 PROTEIN"/>
    <property type="match status" value="1"/>
</dbReference>
<dbReference type="RefSeq" id="XP_073115774.1">
    <property type="nucleotide sequence ID" value="XM_073259673.1"/>
</dbReference>
<dbReference type="AlphaFoldDB" id="A0A8N4IB46"/>
<dbReference type="OrthoDB" id="342190at2759"/>
<dbReference type="Pfam" id="PF13671">
    <property type="entry name" value="AAA_33"/>
    <property type="match status" value="1"/>
</dbReference>
<name>A0A8N4IB46_ELAGV</name>
<dbReference type="PANTHER" id="PTHR37807">
    <property type="entry name" value="OS07G0160300 PROTEIN"/>
    <property type="match status" value="1"/>
</dbReference>